<dbReference type="Proteomes" id="UP000735302">
    <property type="component" value="Unassembled WGS sequence"/>
</dbReference>
<gene>
    <name evidence="2" type="ORF">PoB_007495500</name>
</gene>
<evidence type="ECO:0000313" key="3">
    <source>
        <dbReference type="Proteomes" id="UP000735302"/>
    </source>
</evidence>
<feature type="region of interest" description="Disordered" evidence="1">
    <location>
        <begin position="1"/>
        <end position="33"/>
    </location>
</feature>
<evidence type="ECO:0000256" key="1">
    <source>
        <dbReference type="SAM" id="MobiDB-lite"/>
    </source>
</evidence>
<keyword evidence="3" id="KW-1185">Reference proteome</keyword>
<reference evidence="2 3" key="1">
    <citation type="journal article" date="2021" name="Elife">
        <title>Chloroplast acquisition without the gene transfer in kleptoplastic sea slugs, Plakobranchus ocellatus.</title>
        <authorList>
            <person name="Maeda T."/>
            <person name="Takahashi S."/>
            <person name="Yoshida T."/>
            <person name="Shimamura S."/>
            <person name="Takaki Y."/>
            <person name="Nagai Y."/>
            <person name="Toyoda A."/>
            <person name="Suzuki Y."/>
            <person name="Arimoto A."/>
            <person name="Ishii H."/>
            <person name="Satoh N."/>
            <person name="Nishiyama T."/>
            <person name="Hasebe M."/>
            <person name="Maruyama T."/>
            <person name="Minagawa J."/>
            <person name="Obokata J."/>
            <person name="Shigenobu S."/>
        </authorList>
    </citation>
    <scope>NUCLEOTIDE SEQUENCE [LARGE SCALE GENOMIC DNA]</scope>
</reference>
<name>A0AAV4DWM8_9GAST</name>
<sequence length="96" mass="10705">MARRKKRPWKSQETSTRSYANGKADAGANHRSSIDFPSCPRAGNYDLHTESSLLFPSWTPWLVTLLTLALLSCSPRDQSQQLVGATSGRDLSVNRR</sequence>
<comment type="caution">
    <text evidence="2">The sequence shown here is derived from an EMBL/GenBank/DDBJ whole genome shotgun (WGS) entry which is preliminary data.</text>
</comment>
<proteinExistence type="predicted"/>
<accession>A0AAV4DWM8</accession>
<feature type="region of interest" description="Disordered" evidence="1">
    <location>
        <begin position="77"/>
        <end position="96"/>
    </location>
</feature>
<dbReference type="EMBL" id="BLXT01008389">
    <property type="protein sequence ID" value="GFO48450.1"/>
    <property type="molecule type" value="Genomic_DNA"/>
</dbReference>
<evidence type="ECO:0000313" key="2">
    <source>
        <dbReference type="EMBL" id="GFO48450.1"/>
    </source>
</evidence>
<protein>
    <submittedName>
        <fullName evidence="2">Uncharacterized protein</fullName>
    </submittedName>
</protein>
<dbReference type="AlphaFoldDB" id="A0AAV4DWM8"/>
<organism evidence="2 3">
    <name type="scientific">Plakobranchus ocellatus</name>
    <dbReference type="NCBI Taxonomy" id="259542"/>
    <lineage>
        <taxon>Eukaryota</taxon>
        <taxon>Metazoa</taxon>
        <taxon>Spiralia</taxon>
        <taxon>Lophotrochozoa</taxon>
        <taxon>Mollusca</taxon>
        <taxon>Gastropoda</taxon>
        <taxon>Heterobranchia</taxon>
        <taxon>Euthyneura</taxon>
        <taxon>Panpulmonata</taxon>
        <taxon>Sacoglossa</taxon>
        <taxon>Placobranchoidea</taxon>
        <taxon>Plakobranchidae</taxon>
        <taxon>Plakobranchus</taxon>
    </lineage>
</organism>